<keyword evidence="2" id="KW-1185">Reference proteome</keyword>
<evidence type="ECO:0000313" key="2">
    <source>
        <dbReference type="Proteomes" id="UP000294309"/>
    </source>
</evidence>
<dbReference type="RefSeq" id="WP_134298024.1">
    <property type="nucleotide sequence ID" value="NZ_CP038013.1"/>
</dbReference>
<dbReference type="Proteomes" id="UP000294309">
    <property type="component" value="Chromosome"/>
</dbReference>
<organism evidence="1 2">
    <name type="scientific">Spiroplasma gladiatoris</name>
    <dbReference type="NCBI Taxonomy" id="2143"/>
    <lineage>
        <taxon>Bacteria</taxon>
        <taxon>Bacillati</taxon>
        <taxon>Mycoplasmatota</taxon>
        <taxon>Mollicutes</taxon>
        <taxon>Entomoplasmatales</taxon>
        <taxon>Spiroplasmataceae</taxon>
        <taxon>Spiroplasma</taxon>
    </lineage>
</organism>
<protein>
    <submittedName>
        <fullName evidence="1">Uncharacterized protein</fullName>
    </submittedName>
</protein>
<name>A0A4P7AKH4_9MOLU</name>
<dbReference type="AlphaFoldDB" id="A0A4P7AKH4"/>
<reference evidence="1 2" key="1">
    <citation type="submission" date="2019-03" db="EMBL/GenBank/DDBJ databases">
        <title>Complete genome sequence of Spiroplasma gladiatoris TG-1 (DSM 22552).</title>
        <authorList>
            <person name="Lin Y.-C."/>
            <person name="Chou L."/>
            <person name="Kuo C.-H."/>
        </authorList>
    </citation>
    <scope>NUCLEOTIDE SEQUENCE [LARGE SCALE GENOMIC DNA]</scope>
    <source>
        <strain evidence="1 2">TG-1</strain>
    </source>
</reference>
<accession>A0A4P7AKH4</accession>
<dbReference type="KEGG" id="sgq:SGLAD_v1c08610"/>
<gene>
    <name evidence="1" type="ORF">SGLAD_v1c08610</name>
</gene>
<dbReference type="EMBL" id="CP038013">
    <property type="protein sequence ID" value="QBQ08060.1"/>
    <property type="molecule type" value="Genomic_DNA"/>
</dbReference>
<evidence type="ECO:0000313" key="1">
    <source>
        <dbReference type="EMBL" id="QBQ08060.1"/>
    </source>
</evidence>
<proteinExistence type="predicted"/>
<sequence>MKETNLKWIDFEGNKPSNTNIWDALWLRNNVTAIKNDIEINEKDITFNDNSGTAKLSTKGSNLETKTLELKFIKDTRTKIEDIIKQKNLGEITGKNDKVTKDDIWSAISKQVTNSNLKKEDIYIMIISDSSAKIITSSIDNENFRGGVSVTFTYKKLI</sequence>